<dbReference type="GO" id="GO:0016491">
    <property type="term" value="F:oxidoreductase activity"/>
    <property type="evidence" value="ECO:0007669"/>
    <property type="project" value="UniProtKB-KW"/>
</dbReference>
<dbReference type="PANTHER" id="PTHR24321">
    <property type="entry name" value="DEHYDROGENASES, SHORT CHAIN"/>
    <property type="match status" value="1"/>
</dbReference>
<dbReference type="PANTHER" id="PTHR24321:SF8">
    <property type="entry name" value="ESTRADIOL 17-BETA-DEHYDROGENASE 8-RELATED"/>
    <property type="match status" value="1"/>
</dbReference>
<protein>
    <submittedName>
        <fullName evidence="3">Uncharacterized protein</fullName>
    </submittedName>
</protein>
<evidence type="ECO:0000313" key="4">
    <source>
        <dbReference type="Proteomes" id="UP000191518"/>
    </source>
</evidence>
<dbReference type="SUPFAM" id="SSF51735">
    <property type="entry name" value="NAD(P)-binding Rossmann-fold domains"/>
    <property type="match status" value="1"/>
</dbReference>
<dbReference type="CDD" id="cd05233">
    <property type="entry name" value="SDR_c"/>
    <property type="match status" value="1"/>
</dbReference>
<comment type="similarity">
    <text evidence="1">Belongs to the short-chain dehydrogenases/reductases (SDR) family.</text>
</comment>
<dbReference type="Pfam" id="PF00106">
    <property type="entry name" value="adh_short"/>
    <property type="match status" value="1"/>
</dbReference>
<dbReference type="Proteomes" id="UP000191518">
    <property type="component" value="Unassembled WGS sequence"/>
</dbReference>
<evidence type="ECO:0000256" key="2">
    <source>
        <dbReference type="ARBA" id="ARBA00023002"/>
    </source>
</evidence>
<keyword evidence="2" id="KW-0560">Oxidoreductase</keyword>
<dbReference type="EMBL" id="MDYP01000003">
    <property type="protein sequence ID" value="OQE11085.1"/>
    <property type="molecule type" value="Genomic_DNA"/>
</dbReference>
<gene>
    <name evidence="3" type="ORF">PENVUL_c003G09183</name>
</gene>
<dbReference type="InterPro" id="IPR002347">
    <property type="entry name" value="SDR_fam"/>
</dbReference>
<dbReference type="PRINTS" id="PR00081">
    <property type="entry name" value="GDHRDH"/>
</dbReference>
<evidence type="ECO:0000256" key="1">
    <source>
        <dbReference type="ARBA" id="ARBA00006484"/>
    </source>
</evidence>
<dbReference type="Pfam" id="PF13561">
    <property type="entry name" value="adh_short_C2"/>
    <property type="match status" value="1"/>
</dbReference>
<reference evidence="4" key="1">
    <citation type="journal article" date="2017" name="Nat. Microbiol.">
        <title>Global analysis of biosynthetic gene clusters reveals vast potential of secondary metabolite production in Penicillium species.</title>
        <authorList>
            <person name="Nielsen J.C."/>
            <person name="Grijseels S."/>
            <person name="Prigent S."/>
            <person name="Ji B."/>
            <person name="Dainat J."/>
            <person name="Nielsen K.F."/>
            <person name="Frisvad J.C."/>
            <person name="Workman M."/>
            <person name="Nielsen J."/>
        </authorList>
    </citation>
    <scope>NUCLEOTIDE SEQUENCE [LARGE SCALE GENOMIC DNA]</scope>
    <source>
        <strain evidence="4">IBT 29486</strain>
    </source>
</reference>
<dbReference type="AlphaFoldDB" id="A0A1V6SAK6"/>
<dbReference type="STRING" id="29845.A0A1V6SAK6"/>
<sequence>MAQATLNGQVGVVTGAGSTYGIGRSIVIAAAKSGAKVIYACDINSSCFPDLQNTVQASGSDTLVECRILDVSSEEQTLNLIQHILKTYGRLDFYFANAGIAMYRGLNDLSVSNFHRAMAVMQTGTFLALKYGSQAMSVTSSEKPNPKGNIVVTSSCATQGGGFADMAYTTAKNGCNGLVRSGAFQLSSSNIRVNAVAPGLTTTSLFATSRLAEEGVEYKLDKTAEQIQNEAAKIYRLFGLGGEDQTYYYNRSAAPEEIANVAIFLASDLASAINGQIIIADSGKSVAASGDTFTGPVPPVNPVML</sequence>
<name>A0A1V6SAK6_9EURO</name>
<dbReference type="InterPro" id="IPR036291">
    <property type="entry name" value="NAD(P)-bd_dom_sf"/>
</dbReference>
<keyword evidence="4" id="KW-1185">Reference proteome</keyword>
<dbReference type="Gene3D" id="3.40.50.720">
    <property type="entry name" value="NAD(P)-binding Rossmann-like Domain"/>
    <property type="match status" value="1"/>
</dbReference>
<accession>A0A1V6SAK6</accession>
<organism evidence="3 4">
    <name type="scientific">Penicillium vulpinum</name>
    <dbReference type="NCBI Taxonomy" id="29845"/>
    <lineage>
        <taxon>Eukaryota</taxon>
        <taxon>Fungi</taxon>
        <taxon>Dikarya</taxon>
        <taxon>Ascomycota</taxon>
        <taxon>Pezizomycotina</taxon>
        <taxon>Eurotiomycetes</taxon>
        <taxon>Eurotiomycetidae</taxon>
        <taxon>Eurotiales</taxon>
        <taxon>Aspergillaceae</taxon>
        <taxon>Penicillium</taxon>
    </lineage>
</organism>
<comment type="caution">
    <text evidence="3">The sequence shown here is derived from an EMBL/GenBank/DDBJ whole genome shotgun (WGS) entry which is preliminary data.</text>
</comment>
<evidence type="ECO:0000313" key="3">
    <source>
        <dbReference type="EMBL" id="OQE11085.1"/>
    </source>
</evidence>
<proteinExistence type="inferred from homology"/>